<sequence>MKKIAIVAGGSSGIGLEITKALVLKDYFVYTMSRREFLSLPQEKSKHISLDITDEENLTKAFSDIWKKEGRIDLAVCASGFGISGAVEFTNLEEAKKQMDVNFFGAFLFIKTAASYMRPQSFGKIFVISSIAGEIAIPFQGFYSASKAALGKLLEAFRAELQPFGVDCALIMPGDVATPFTAARNKSNLGDDVYNGRISKSVSKMEKDEQKGMNPEKLGKFVASLAEKRKVGFFYPYNWTYSFLLLLYRILPRSLALFIVKKLYAE</sequence>
<dbReference type="InterPro" id="IPR036291">
    <property type="entry name" value="NAD(P)-bd_dom_sf"/>
</dbReference>
<evidence type="ECO:0000256" key="1">
    <source>
        <dbReference type="ARBA" id="ARBA00006484"/>
    </source>
</evidence>
<keyword evidence="3" id="KW-0560">Oxidoreductase</keyword>
<evidence type="ECO:0000256" key="3">
    <source>
        <dbReference type="ARBA" id="ARBA00023002"/>
    </source>
</evidence>
<gene>
    <name evidence="4" type="ORF">HMPREF9723_01825</name>
</gene>
<dbReference type="PATRIC" id="fig|999434.4.peg.1892"/>
<dbReference type="EMBL" id="AGDY01000009">
    <property type="protein sequence ID" value="EMB20365.1"/>
    <property type="molecule type" value="Genomic_DNA"/>
</dbReference>
<dbReference type="Proteomes" id="UP000011701">
    <property type="component" value="Chromosome"/>
</dbReference>
<dbReference type="HOGENOM" id="CLU_010194_2_9_12"/>
<organism evidence="4">
    <name type="scientific">Treponema denticola OTK</name>
    <dbReference type="NCBI Taxonomy" id="999434"/>
    <lineage>
        <taxon>Bacteria</taxon>
        <taxon>Pseudomonadati</taxon>
        <taxon>Spirochaetota</taxon>
        <taxon>Spirochaetia</taxon>
        <taxon>Spirochaetales</taxon>
        <taxon>Treponemataceae</taxon>
        <taxon>Treponema</taxon>
    </lineage>
</organism>
<dbReference type="SUPFAM" id="SSF51735">
    <property type="entry name" value="NAD(P)-binding Rossmann-fold domains"/>
    <property type="match status" value="1"/>
</dbReference>
<comment type="similarity">
    <text evidence="1">Belongs to the short-chain dehydrogenases/reductases (SDR) family.</text>
</comment>
<protein>
    <recommendedName>
        <fullName evidence="5">Short chain dehydrogenase</fullName>
    </recommendedName>
</protein>
<dbReference type="PANTHER" id="PTHR43391:SF14">
    <property type="entry name" value="DEHYDROGENASE_REDUCTASE SDR FAMILY PROTEIN 7-LIKE"/>
    <property type="match status" value="1"/>
</dbReference>
<dbReference type="InterPro" id="IPR002347">
    <property type="entry name" value="SDR_fam"/>
</dbReference>
<name>A0A0F6MMX0_TREDN</name>
<accession>A0A0F6MMX0</accession>
<evidence type="ECO:0000256" key="2">
    <source>
        <dbReference type="ARBA" id="ARBA00022857"/>
    </source>
</evidence>
<dbReference type="Pfam" id="PF00106">
    <property type="entry name" value="adh_short"/>
    <property type="match status" value="1"/>
</dbReference>
<reference evidence="4" key="1">
    <citation type="submission" date="2012-01" db="EMBL/GenBank/DDBJ databases">
        <title>The Genome Sequence of Treponema denticola OTK.</title>
        <authorList>
            <consortium name="The Broad Institute Genome Sequencing Platform"/>
            <person name="Earl A."/>
            <person name="Ward D."/>
            <person name="Feldgarden M."/>
            <person name="Gevers D."/>
            <person name="Blanton J.M."/>
            <person name="Fenno C.J."/>
            <person name="Baranova O.V."/>
            <person name="Mathney J."/>
            <person name="Dewhirst F.E."/>
            <person name="Izard J."/>
            <person name="Young S.K."/>
            <person name="Zeng Q."/>
            <person name="Gargeya S."/>
            <person name="Fitzgerald M."/>
            <person name="Haas B."/>
            <person name="Abouelleil A."/>
            <person name="Alvarado L."/>
            <person name="Arachchi H.M."/>
            <person name="Berlin A."/>
            <person name="Chapman S.B."/>
            <person name="Gearin G."/>
            <person name="Goldberg J."/>
            <person name="Griggs A."/>
            <person name="Gujja S."/>
            <person name="Hansen M."/>
            <person name="Heiman D."/>
            <person name="Howarth C."/>
            <person name="Larimer J."/>
            <person name="Lui A."/>
            <person name="MacDonald P.J.P."/>
            <person name="McCowen C."/>
            <person name="Montmayeur A."/>
            <person name="Murphy C."/>
            <person name="Neiman D."/>
            <person name="Pearson M."/>
            <person name="Priest M."/>
            <person name="Roberts A."/>
            <person name="Saif S."/>
            <person name="Shea T."/>
            <person name="Sisk P."/>
            <person name="Stolte C."/>
            <person name="Sykes S."/>
            <person name="Wortman J."/>
            <person name="Nusbaum C."/>
            <person name="Birren B."/>
        </authorList>
    </citation>
    <scope>NUCLEOTIDE SEQUENCE [LARGE SCALE GENOMIC DNA]</scope>
    <source>
        <strain evidence="4">OTK</strain>
    </source>
</reference>
<proteinExistence type="inferred from homology"/>
<evidence type="ECO:0000313" key="4">
    <source>
        <dbReference type="EMBL" id="EMB20365.1"/>
    </source>
</evidence>
<dbReference type="RefSeq" id="WP_002692764.1">
    <property type="nucleotide sequence ID" value="NZ_CM001797.1"/>
</dbReference>
<dbReference type="AlphaFoldDB" id="A0A0F6MMX0"/>
<dbReference type="GO" id="GO:0016491">
    <property type="term" value="F:oxidoreductase activity"/>
    <property type="evidence" value="ECO:0007669"/>
    <property type="project" value="UniProtKB-KW"/>
</dbReference>
<dbReference type="PANTHER" id="PTHR43391">
    <property type="entry name" value="RETINOL DEHYDROGENASE-RELATED"/>
    <property type="match status" value="1"/>
</dbReference>
<dbReference type="Gene3D" id="3.40.50.720">
    <property type="entry name" value="NAD(P)-binding Rossmann-like Domain"/>
    <property type="match status" value="1"/>
</dbReference>
<comment type="caution">
    <text evidence="4">The sequence shown here is derived from an EMBL/GenBank/DDBJ whole genome shotgun (WGS) entry which is preliminary data.</text>
</comment>
<keyword evidence="2" id="KW-0521">NADP</keyword>
<evidence type="ECO:0008006" key="5">
    <source>
        <dbReference type="Google" id="ProtNLM"/>
    </source>
</evidence>
<dbReference type="PRINTS" id="PR00081">
    <property type="entry name" value="GDHRDH"/>
</dbReference>